<keyword evidence="3" id="KW-1185">Reference proteome</keyword>
<reference evidence="2" key="1">
    <citation type="submission" date="2023-06" db="EMBL/GenBank/DDBJ databases">
        <title>Genome sequence of Nocardioides sp. SOB44.</title>
        <authorList>
            <person name="Zhang G."/>
        </authorList>
    </citation>
    <scope>NUCLEOTIDE SEQUENCE</scope>
    <source>
        <strain evidence="2">SOB44</strain>
    </source>
</reference>
<dbReference type="Proteomes" id="UP001168363">
    <property type="component" value="Unassembled WGS sequence"/>
</dbReference>
<feature type="transmembrane region" description="Helical" evidence="1">
    <location>
        <begin position="190"/>
        <end position="210"/>
    </location>
</feature>
<keyword evidence="1" id="KW-0812">Transmembrane</keyword>
<evidence type="ECO:0008006" key="4">
    <source>
        <dbReference type="Google" id="ProtNLM"/>
    </source>
</evidence>
<dbReference type="EMBL" id="JAULSC010000013">
    <property type="protein sequence ID" value="MDO3396750.1"/>
    <property type="molecule type" value="Genomic_DNA"/>
</dbReference>
<comment type="caution">
    <text evidence="2">The sequence shown here is derived from an EMBL/GenBank/DDBJ whole genome shotgun (WGS) entry which is preliminary data.</text>
</comment>
<name>A0ABT8TTI7_9ACTN</name>
<feature type="transmembrane region" description="Helical" evidence="1">
    <location>
        <begin position="101"/>
        <end position="122"/>
    </location>
</feature>
<organism evidence="2 3">
    <name type="scientific">Nocardioides cremeus</name>
    <dbReference type="NCBI Taxonomy" id="3058044"/>
    <lineage>
        <taxon>Bacteria</taxon>
        <taxon>Bacillati</taxon>
        <taxon>Actinomycetota</taxon>
        <taxon>Actinomycetes</taxon>
        <taxon>Propionibacteriales</taxon>
        <taxon>Nocardioidaceae</taxon>
        <taxon>Nocardioides</taxon>
    </lineage>
</organism>
<accession>A0ABT8TTI7</accession>
<feature type="transmembrane region" description="Helical" evidence="1">
    <location>
        <begin position="12"/>
        <end position="33"/>
    </location>
</feature>
<feature type="transmembrane region" description="Helical" evidence="1">
    <location>
        <begin position="134"/>
        <end position="156"/>
    </location>
</feature>
<keyword evidence="1" id="KW-1133">Transmembrane helix</keyword>
<feature type="transmembrane region" description="Helical" evidence="1">
    <location>
        <begin position="75"/>
        <end position="94"/>
    </location>
</feature>
<evidence type="ECO:0000313" key="3">
    <source>
        <dbReference type="Proteomes" id="UP001168363"/>
    </source>
</evidence>
<evidence type="ECO:0000313" key="2">
    <source>
        <dbReference type="EMBL" id="MDO3396750.1"/>
    </source>
</evidence>
<keyword evidence="1" id="KW-0472">Membrane</keyword>
<proteinExistence type="predicted"/>
<evidence type="ECO:0000256" key="1">
    <source>
        <dbReference type="SAM" id="Phobius"/>
    </source>
</evidence>
<sequence length="233" mass="23064">MRAGGERAARAGGVGAGVLLVVSGALLVAASWVRWADVCGWGEGGSAACLKRQDHRYDIVVPGAPWEPVGAAAELAGVSLLVLAAALVLLPWALTGRRPGLATAVALAGGVLGAAAVGLAALRSGLTGEVVDPVGGGIAGAAWLLLPPAVTVRLAIGARGRRVAAAVLLVLAAPLVAAFSYAVGPYDARPWWEAVSGLLLVGAGLCLVTVPRPGAVAVTPQAQAEPEIRPATP</sequence>
<gene>
    <name evidence="2" type="ORF">QWJ41_13555</name>
</gene>
<dbReference type="RefSeq" id="WP_302708943.1">
    <property type="nucleotide sequence ID" value="NZ_JAULSC010000013.1"/>
</dbReference>
<protein>
    <recommendedName>
        <fullName evidence="4">DUF998 domain-containing protein</fullName>
    </recommendedName>
</protein>
<feature type="transmembrane region" description="Helical" evidence="1">
    <location>
        <begin position="163"/>
        <end position="184"/>
    </location>
</feature>